<dbReference type="AlphaFoldDB" id="A0A1F4XAY9"/>
<sequence length="171" mass="19994">MVTRAFLFLVIFLFQFGKLYALENVSPVVDTNFISDGESFDVIFQNIGTRSCNIKVRPVAEHGLIEIFDRNTLDWIKGSEVWSNLPPLCERISLRIFGMPKYKNQISFYLQDSYSGQLTATKITMWNRKLNDDYIRRLNLTVYNADQDLVTLHNRVRKFPVLLEKNGKIHR</sequence>
<name>A0A1F4XAY9_UNCKA</name>
<dbReference type="Proteomes" id="UP000176815">
    <property type="component" value="Unassembled WGS sequence"/>
</dbReference>
<evidence type="ECO:0000313" key="2">
    <source>
        <dbReference type="Proteomes" id="UP000176815"/>
    </source>
</evidence>
<protein>
    <submittedName>
        <fullName evidence="1">Uncharacterized protein</fullName>
    </submittedName>
</protein>
<evidence type="ECO:0000313" key="1">
    <source>
        <dbReference type="EMBL" id="OGC78233.1"/>
    </source>
</evidence>
<proteinExistence type="predicted"/>
<reference evidence="1 2" key="1">
    <citation type="journal article" date="2016" name="Nat. Commun.">
        <title>Thousands of microbial genomes shed light on interconnected biogeochemical processes in an aquifer system.</title>
        <authorList>
            <person name="Anantharaman K."/>
            <person name="Brown C.T."/>
            <person name="Hug L.A."/>
            <person name="Sharon I."/>
            <person name="Castelle C.J."/>
            <person name="Probst A.J."/>
            <person name="Thomas B.C."/>
            <person name="Singh A."/>
            <person name="Wilkins M.J."/>
            <person name="Karaoz U."/>
            <person name="Brodie E.L."/>
            <person name="Williams K.H."/>
            <person name="Hubbard S.S."/>
            <person name="Banfield J.F."/>
        </authorList>
    </citation>
    <scope>NUCLEOTIDE SEQUENCE [LARGE SCALE GENOMIC DNA]</scope>
</reference>
<accession>A0A1F4XAY9</accession>
<organism evidence="1 2">
    <name type="scientific">candidate division WWE3 bacterium RIFOXYD1_FULL_39_9</name>
    <dbReference type="NCBI Taxonomy" id="1802649"/>
    <lineage>
        <taxon>Bacteria</taxon>
        <taxon>Katanobacteria</taxon>
    </lineage>
</organism>
<gene>
    <name evidence="1" type="ORF">A2619_02720</name>
</gene>
<dbReference type="EMBL" id="MEWG01000005">
    <property type="protein sequence ID" value="OGC78233.1"/>
    <property type="molecule type" value="Genomic_DNA"/>
</dbReference>
<comment type="caution">
    <text evidence="1">The sequence shown here is derived from an EMBL/GenBank/DDBJ whole genome shotgun (WGS) entry which is preliminary data.</text>
</comment>